<dbReference type="InterPro" id="IPR006237">
    <property type="entry name" value="L-Met_gamma_lys"/>
</dbReference>
<keyword evidence="14" id="KW-1185">Reference proteome</keyword>
<sequence>MTEGYVADQWDSLCTHAGRYHDQFGSVIPPIYQSSTFQFDSAEQGGRRFAGEEGGYIYTRLGNPTLVHLEHRLAALEGTEDCAVTASGMGAIASVFWTLLKAGDHVIVGRQLYGCTVSLLENQIAKFGVDITFIDEWTPGCVTNNLRPNTRFVYFESPTNPSLAIIDIAQVVKEAKAQEGVLVICDNTFCSPILTQPIKYGVDIIIHSMTKYLNGHTDVIAGCICSTSAFIQRFKMEGLKDCTGAILSPNDAFLVERGLLTLKMRVLQACNSAQKIAEFLTTHPAVESVTFPGLPSHPQHELAKKQMAAFGSMISFELKSGVEGGRKFLNSLKFIVLAVSLGGCISLISHPASTTHSPVPRDERLAAGITDGLVRFSVGIEDPADIIADLKQALDQLL</sequence>
<evidence type="ECO:0000256" key="7">
    <source>
        <dbReference type="ARBA" id="ARBA00022898"/>
    </source>
</evidence>
<comment type="catalytic activity">
    <reaction evidence="10">
        <text>L-methionine + H2O = methanethiol + 2-oxobutanoate + NH4(+)</text>
        <dbReference type="Rhea" id="RHEA:23800"/>
        <dbReference type="ChEBI" id="CHEBI:15377"/>
        <dbReference type="ChEBI" id="CHEBI:16007"/>
        <dbReference type="ChEBI" id="CHEBI:16763"/>
        <dbReference type="ChEBI" id="CHEBI:28938"/>
        <dbReference type="ChEBI" id="CHEBI:57844"/>
        <dbReference type="EC" id="4.4.1.11"/>
    </reaction>
</comment>
<accession>A0A1J4KFB7</accession>
<dbReference type="OrthoDB" id="3512640at2759"/>
<dbReference type="GO" id="GO:0018826">
    <property type="term" value="F:methionine gamma-lyase activity"/>
    <property type="evidence" value="ECO:0007669"/>
    <property type="project" value="UniProtKB-EC"/>
</dbReference>
<dbReference type="InterPro" id="IPR000277">
    <property type="entry name" value="Cys/Met-Metab_PyrdxlP-dep_enz"/>
</dbReference>
<dbReference type="Gene3D" id="3.90.1150.10">
    <property type="entry name" value="Aspartate Aminotransferase, domain 1"/>
    <property type="match status" value="1"/>
</dbReference>
<dbReference type="EMBL" id="MLAK01000679">
    <property type="protein sequence ID" value="OHT08069.1"/>
    <property type="molecule type" value="Genomic_DNA"/>
</dbReference>
<dbReference type="InterPro" id="IPR015422">
    <property type="entry name" value="PyrdxlP-dep_Trfase_small"/>
</dbReference>
<evidence type="ECO:0000256" key="9">
    <source>
        <dbReference type="ARBA" id="ARBA00029853"/>
    </source>
</evidence>
<dbReference type="RefSeq" id="XP_068361205.1">
    <property type="nucleotide sequence ID" value="XM_068503258.1"/>
</dbReference>
<dbReference type="InterPro" id="IPR015424">
    <property type="entry name" value="PyrdxlP-dep_Trfase"/>
</dbReference>
<dbReference type="FunFam" id="3.90.1150.10:FF:000008">
    <property type="entry name" value="Cystathionine gamma-synthase"/>
    <property type="match status" value="1"/>
</dbReference>
<evidence type="ECO:0000313" key="14">
    <source>
        <dbReference type="Proteomes" id="UP000179807"/>
    </source>
</evidence>
<dbReference type="EC" id="4.4.1.1" evidence="4"/>
<evidence type="ECO:0000256" key="11">
    <source>
        <dbReference type="PIRSR" id="PIRSR001434-2"/>
    </source>
</evidence>
<name>A0A1J4KFB7_9EUKA</name>
<evidence type="ECO:0000256" key="5">
    <source>
        <dbReference type="ARBA" id="ARBA00012222"/>
    </source>
</evidence>
<dbReference type="Pfam" id="PF01053">
    <property type="entry name" value="Cys_Met_Meta_PP"/>
    <property type="match status" value="1"/>
</dbReference>
<evidence type="ECO:0000256" key="6">
    <source>
        <dbReference type="ARBA" id="ARBA00019040"/>
    </source>
</evidence>
<reference evidence="13" key="1">
    <citation type="submission" date="2016-10" db="EMBL/GenBank/DDBJ databases">
        <authorList>
            <person name="Benchimol M."/>
            <person name="Almeida L.G."/>
            <person name="Vasconcelos A.T."/>
            <person name="Perreira-Neves A."/>
            <person name="Rosa I.A."/>
            <person name="Tasca T."/>
            <person name="Bogo M.R."/>
            <person name="de Souza W."/>
        </authorList>
    </citation>
    <scope>NUCLEOTIDE SEQUENCE [LARGE SCALE GENOMIC DNA]</scope>
    <source>
        <strain evidence="13">K</strain>
    </source>
</reference>
<dbReference type="GO" id="GO:0030170">
    <property type="term" value="F:pyridoxal phosphate binding"/>
    <property type="evidence" value="ECO:0007669"/>
    <property type="project" value="InterPro"/>
</dbReference>
<dbReference type="FunFam" id="3.40.640.10:FF:000046">
    <property type="entry name" value="Cystathionine gamma-lyase"/>
    <property type="match status" value="1"/>
</dbReference>
<evidence type="ECO:0000256" key="3">
    <source>
        <dbReference type="ARBA" id="ARBA00008667"/>
    </source>
</evidence>
<dbReference type="PANTHER" id="PTHR11808:SF80">
    <property type="entry name" value="CYSTATHIONINE GAMMA-LYASE"/>
    <property type="match status" value="1"/>
</dbReference>
<gene>
    <name evidence="13" type="ORF">TRFO_23619</name>
</gene>
<organism evidence="13 14">
    <name type="scientific">Tritrichomonas foetus</name>
    <dbReference type="NCBI Taxonomy" id="1144522"/>
    <lineage>
        <taxon>Eukaryota</taxon>
        <taxon>Metamonada</taxon>
        <taxon>Parabasalia</taxon>
        <taxon>Tritrichomonadida</taxon>
        <taxon>Tritrichomonadidae</taxon>
        <taxon>Tritrichomonas</taxon>
    </lineage>
</organism>
<dbReference type="AlphaFoldDB" id="A0A1J4KFB7"/>
<dbReference type="NCBIfam" id="TIGR01328">
    <property type="entry name" value="met_gam_lyase"/>
    <property type="match status" value="1"/>
</dbReference>
<evidence type="ECO:0000256" key="2">
    <source>
        <dbReference type="ARBA" id="ARBA00005038"/>
    </source>
</evidence>
<dbReference type="SUPFAM" id="SSF53383">
    <property type="entry name" value="PLP-dependent transferases"/>
    <property type="match status" value="1"/>
</dbReference>
<protein>
    <recommendedName>
        <fullName evidence="6">L-methionine gamma-lyase</fullName>
        <ecNumber evidence="4">4.4.1.1</ecNumber>
        <ecNumber evidence="5">4.4.1.11</ecNumber>
    </recommendedName>
    <alternativeName>
        <fullName evidence="9">Gamma-cystathionase</fullName>
    </alternativeName>
</protein>
<dbReference type="VEuPathDB" id="TrichDB:TRFO_23619"/>
<dbReference type="Gene3D" id="3.40.640.10">
    <property type="entry name" value="Type I PLP-dependent aspartate aminotransferase-like (Major domain)"/>
    <property type="match status" value="1"/>
</dbReference>
<evidence type="ECO:0000256" key="10">
    <source>
        <dbReference type="ARBA" id="ARBA00049180"/>
    </source>
</evidence>
<keyword evidence="7 11" id="KW-0663">Pyridoxal phosphate</keyword>
<dbReference type="PIRSF" id="PIRSF001434">
    <property type="entry name" value="CGS"/>
    <property type="match status" value="1"/>
</dbReference>
<proteinExistence type="inferred from homology"/>
<dbReference type="EC" id="4.4.1.11" evidence="5"/>
<evidence type="ECO:0000256" key="12">
    <source>
        <dbReference type="RuleBase" id="RU362118"/>
    </source>
</evidence>
<dbReference type="GO" id="GO:0005737">
    <property type="term" value="C:cytoplasm"/>
    <property type="evidence" value="ECO:0007669"/>
    <property type="project" value="TreeGrafter"/>
</dbReference>
<dbReference type="GO" id="GO:0019346">
    <property type="term" value="P:transsulfuration"/>
    <property type="evidence" value="ECO:0007669"/>
    <property type="project" value="InterPro"/>
</dbReference>
<dbReference type="CDD" id="cd00614">
    <property type="entry name" value="CGS_like"/>
    <property type="match status" value="1"/>
</dbReference>
<evidence type="ECO:0000256" key="4">
    <source>
        <dbReference type="ARBA" id="ARBA00012085"/>
    </source>
</evidence>
<comment type="pathway">
    <text evidence="2">Amino-acid biosynthesis; L-cysteine biosynthesis; L-cysteine from L-homocysteine and L-serine: step 2/2.</text>
</comment>
<evidence type="ECO:0000256" key="1">
    <source>
        <dbReference type="ARBA" id="ARBA00001933"/>
    </source>
</evidence>
<comment type="similarity">
    <text evidence="3">Belongs to the trans-sulfuration enzymes family. L-methionine gamma-lyase subfamily.</text>
</comment>
<keyword evidence="8" id="KW-0456">Lyase</keyword>
<dbReference type="InterPro" id="IPR015421">
    <property type="entry name" value="PyrdxlP-dep_Trfase_major"/>
</dbReference>
<dbReference type="Proteomes" id="UP000179807">
    <property type="component" value="Unassembled WGS sequence"/>
</dbReference>
<dbReference type="GeneID" id="94837962"/>
<evidence type="ECO:0000256" key="8">
    <source>
        <dbReference type="ARBA" id="ARBA00023239"/>
    </source>
</evidence>
<evidence type="ECO:0000313" key="13">
    <source>
        <dbReference type="EMBL" id="OHT08069.1"/>
    </source>
</evidence>
<feature type="modified residue" description="N6-(pyridoxal phosphate)lysine" evidence="11">
    <location>
        <position position="211"/>
    </location>
</feature>
<comment type="caution">
    <text evidence="13">The sequence shown here is derived from an EMBL/GenBank/DDBJ whole genome shotgun (WGS) entry which is preliminary data.</text>
</comment>
<dbReference type="PANTHER" id="PTHR11808">
    <property type="entry name" value="TRANS-SULFURATION ENZYME FAMILY MEMBER"/>
    <property type="match status" value="1"/>
</dbReference>
<comment type="cofactor">
    <cofactor evidence="1 12">
        <name>pyridoxal 5'-phosphate</name>
        <dbReference type="ChEBI" id="CHEBI:597326"/>
    </cofactor>
</comment>